<feature type="transmembrane region" description="Helical" evidence="1">
    <location>
        <begin position="113"/>
        <end position="131"/>
    </location>
</feature>
<dbReference type="OrthoDB" id="5794450at2759"/>
<keyword evidence="1" id="KW-0812">Transmembrane</keyword>
<keyword evidence="3" id="KW-1185">Reference proteome</keyword>
<evidence type="ECO:0000256" key="1">
    <source>
        <dbReference type="SAM" id="Phobius"/>
    </source>
</evidence>
<evidence type="ECO:0000313" key="3">
    <source>
        <dbReference type="Proteomes" id="UP000271098"/>
    </source>
</evidence>
<protein>
    <submittedName>
        <fullName evidence="4">Ion_trans domain-containing protein</fullName>
    </submittedName>
</protein>
<gene>
    <name evidence="2" type="ORF">GPUH_LOCUS1761</name>
</gene>
<evidence type="ECO:0000313" key="4">
    <source>
        <dbReference type="WBParaSite" id="GPUH_0000176501-mRNA-1"/>
    </source>
</evidence>
<sequence>MQERIWDTAQIQGVLNSEIGSKAMARPSTRQNRFFWELIIAFMLVAFGAVFETFHFFNNAWLVHTNGSYVYQRGLGDDCVKNERFAEGIKCTEWSDTKNTFVINGQNLTASDIESPSVVFINLLIMFLVLVDSSEPFIKTMKSILCFEKLVFLCFSPRRAKNVLQCSLGNAFYYFLLSNVLLWFGSVAHIDNWIDVYIDLRDNEIPIARFLRPASDAHNLAERRPSFLNL</sequence>
<dbReference type="EMBL" id="UYRT01002290">
    <property type="protein sequence ID" value="VDK30889.1"/>
    <property type="molecule type" value="Genomic_DNA"/>
</dbReference>
<dbReference type="AlphaFoldDB" id="A0A183CZ70"/>
<keyword evidence="1" id="KW-1133">Transmembrane helix</keyword>
<dbReference type="WBParaSite" id="GPUH_0000176501-mRNA-1">
    <property type="protein sequence ID" value="GPUH_0000176501-mRNA-1"/>
    <property type="gene ID" value="GPUH_0000176501"/>
</dbReference>
<dbReference type="Proteomes" id="UP000271098">
    <property type="component" value="Unassembled WGS sequence"/>
</dbReference>
<organism evidence="4">
    <name type="scientific">Gongylonema pulchrum</name>
    <dbReference type="NCBI Taxonomy" id="637853"/>
    <lineage>
        <taxon>Eukaryota</taxon>
        <taxon>Metazoa</taxon>
        <taxon>Ecdysozoa</taxon>
        <taxon>Nematoda</taxon>
        <taxon>Chromadorea</taxon>
        <taxon>Rhabditida</taxon>
        <taxon>Spirurina</taxon>
        <taxon>Spiruromorpha</taxon>
        <taxon>Spiruroidea</taxon>
        <taxon>Gongylonematidae</taxon>
        <taxon>Gongylonema</taxon>
    </lineage>
</organism>
<reference evidence="4" key="1">
    <citation type="submission" date="2016-06" db="UniProtKB">
        <authorList>
            <consortium name="WormBaseParasite"/>
        </authorList>
    </citation>
    <scope>IDENTIFICATION</scope>
</reference>
<feature type="transmembrane region" description="Helical" evidence="1">
    <location>
        <begin position="171"/>
        <end position="190"/>
    </location>
</feature>
<accession>A0A183CZ70</accession>
<keyword evidence="1" id="KW-0472">Membrane</keyword>
<proteinExistence type="predicted"/>
<evidence type="ECO:0000313" key="2">
    <source>
        <dbReference type="EMBL" id="VDK30889.1"/>
    </source>
</evidence>
<reference evidence="2 3" key="2">
    <citation type="submission" date="2018-11" db="EMBL/GenBank/DDBJ databases">
        <authorList>
            <consortium name="Pathogen Informatics"/>
        </authorList>
    </citation>
    <scope>NUCLEOTIDE SEQUENCE [LARGE SCALE GENOMIC DNA]</scope>
</reference>
<feature type="transmembrane region" description="Helical" evidence="1">
    <location>
        <begin position="34"/>
        <end position="57"/>
    </location>
</feature>
<name>A0A183CZ70_9BILA</name>